<proteinExistence type="predicted"/>
<evidence type="ECO:0000259" key="1">
    <source>
        <dbReference type="PROSITE" id="PS50181"/>
    </source>
</evidence>
<accession>A0A8J5LKK7</accession>
<dbReference type="PANTHER" id="PTHR31900:SF32">
    <property type="entry name" value="F-BOX_RNI_FBD-LIKE DOMAIN PROTEIN"/>
    <property type="match status" value="1"/>
</dbReference>
<dbReference type="AlphaFoldDB" id="A0A8J5LKK7"/>
<dbReference type="SUPFAM" id="SSF52047">
    <property type="entry name" value="RNI-like"/>
    <property type="match status" value="1"/>
</dbReference>
<organism evidence="2 3">
    <name type="scientific">Zingiber officinale</name>
    <name type="common">Ginger</name>
    <name type="synonym">Amomum zingiber</name>
    <dbReference type="NCBI Taxonomy" id="94328"/>
    <lineage>
        <taxon>Eukaryota</taxon>
        <taxon>Viridiplantae</taxon>
        <taxon>Streptophyta</taxon>
        <taxon>Embryophyta</taxon>
        <taxon>Tracheophyta</taxon>
        <taxon>Spermatophyta</taxon>
        <taxon>Magnoliopsida</taxon>
        <taxon>Liliopsida</taxon>
        <taxon>Zingiberales</taxon>
        <taxon>Zingiberaceae</taxon>
        <taxon>Zingiber</taxon>
    </lineage>
</organism>
<dbReference type="InterPro" id="IPR055411">
    <property type="entry name" value="LRR_FXL15/At3g58940/PEG3-like"/>
</dbReference>
<sequence length="424" mass="48224">MLSSGMGDRLPHLDTPSEDFLSNLPDALLHHILSFLPTCDSVRTSVLSRRWRRIWSSVPAMDFHFSDPTNWGALSSVGRFVAARDNSCSISRLRLIFDYVLFSYETCLCEWIDNAKSHDAQDVTLRISNPRRDYTSLLVALFNWPSLTALDLKMEGCVVSVGRAFNLPECVTLSNVKTLSLSIFNEISQESLSRLLLSCCPALEELTLASRYQTNDIIEIAAPNLLRLNLLQAPFKIRITCQKLESLTLKPYFRVQHLNIEAPSLASVQLHNQGQCFHLCYVGALLHTLCNVTALTIDLRYLWFAHRLRIMSLIESFPILHKLLKLEVHLVLCPKDDSVEMLFSLLQHTPKLHALTLIDRGEDTYLKLFDEGSDSFDIVPFKGLDHLKRVSLSINSKSSWSTILKMLSERVRAWDEVAVMYKSL</sequence>
<feature type="domain" description="F-box" evidence="1">
    <location>
        <begin position="18"/>
        <end position="68"/>
    </location>
</feature>
<evidence type="ECO:0000313" key="3">
    <source>
        <dbReference type="Proteomes" id="UP000734854"/>
    </source>
</evidence>
<dbReference type="InterPro" id="IPR001810">
    <property type="entry name" value="F-box_dom"/>
</dbReference>
<protein>
    <recommendedName>
        <fullName evidence="1">F-box domain-containing protein</fullName>
    </recommendedName>
</protein>
<dbReference type="SUPFAM" id="SSF81383">
    <property type="entry name" value="F-box domain"/>
    <property type="match status" value="1"/>
</dbReference>
<dbReference type="InterPro" id="IPR032675">
    <property type="entry name" value="LRR_dom_sf"/>
</dbReference>
<dbReference type="CDD" id="cd22160">
    <property type="entry name" value="F-box_AtFBL13-like"/>
    <property type="match status" value="1"/>
</dbReference>
<dbReference type="EMBL" id="JACMSC010000003">
    <property type="protein sequence ID" value="KAG6529036.1"/>
    <property type="molecule type" value="Genomic_DNA"/>
</dbReference>
<dbReference type="InterPro" id="IPR036047">
    <property type="entry name" value="F-box-like_dom_sf"/>
</dbReference>
<dbReference type="InterPro" id="IPR053781">
    <property type="entry name" value="F-box_AtFBL13-like"/>
</dbReference>
<gene>
    <name evidence="2" type="ORF">ZIOFF_011228</name>
</gene>
<dbReference type="PANTHER" id="PTHR31900">
    <property type="entry name" value="F-BOX/RNI SUPERFAMILY PROTEIN-RELATED"/>
    <property type="match status" value="1"/>
</dbReference>
<reference evidence="2 3" key="1">
    <citation type="submission" date="2020-08" db="EMBL/GenBank/DDBJ databases">
        <title>Plant Genome Project.</title>
        <authorList>
            <person name="Zhang R.-G."/>
        </authorList>
    </citation>
    <scope>NUCLEOTIDE SEQUENCE [LARGE SCALE GENOMIC DNA]</scope>
    <source>
        <tissue evidence="2">Rhizome</tissue>
    </source>
</reference>
<dbReference type="Pfam" id="PF00646">
    <property type="entry name" value="F-box"/>
    <property type="match status" value="1"/>
</dbReference>
<dbReference type="PROSITE" id="PS50181">
    <property type="entry name" value="FBOX"/>
    <property type="match status" value="1"/>
</dbReference>
<name>A0A8J5LKK7_ZINOF</name>
<dbReference type="InterPro" id="IPR050232">
    <property type="entry name" value="FBL13/AtMIF1-like"/>
</dbReference>
<dbReference type="Proteomes" id="UP000734854">
    <property type="component" value="Unassembled WGS sequence"/>
</dbReference>
<evidence type="ECO:0000313" key="2">
    <source>
        <dbReference type="EMBL" id="KAG6529036.1"/>
    </source>
</evidence>
<keyword evidence="3" id="KW-1185">Reference proteome</keyword>
<dbReference type="Pfam" id="PF24758">
    <property type="entry name" value="LRR_At5g56370"/>
    <property type="match status" value="1"/>
</dbReference>
<dbReference type="SMART" id="SM00256">
    <property type="entry name" value="FBOX"/>
    <property type="match status" value="1"/>
</dbReference>
<dbReference type="Gene3D" id="3.80.10.10">
    <property type="entry name" value="Ribonuclease Inhibitor"/>
    <property type="match status" value="1"/>
</dbReference>
<comment type="caution">
    <text evidence="2">The sequence shown here is derived from an EMBL/GenBank/DDBJ whole genome shotgun (WGS) entry which is preliminary data.</text>
</comment>